<sequence length="56" mass="6921">SNIFYPNPCVFRSMKRVMCFERMTRFSNFFKYNTECRLSRPPGIIYHQLFLIFIFL</sequence>
<comment type="caution">
    <text evidence="1">The sequence shown here is derived from an EMBL/GenBank/DDBJ whole genome shotgun (WGS) entry which is preliminary data.</text>
</comment>
<feature type="non-terminal residue" evidence="1">
    <location>
        <position position="1"/>
    </location>
</feature>
<dbReference type="AlphaFoldDB" id="A0AAD8E6Z5"/>
<dbReference type="Proteomes" id="UP001233999">
    <property type="component" value="Unassembled WGS sequence"/>
</dbReference>
<evidence type="ECO:0000313" key="1">
    <source>
        <dbReference type="EMBL" id="KAJ9578922.1"/>
    </source>
</evidence>
<dbReference type="EMBL" id="JASPKZ010008855">
    <property type="protein sequence ID" value="KAJ9578922.1"/>
    <property type="molecule type" value="Genomic_DNA"/>
</dbReference>
<name>A0AAD8E6Z5_DIPPU</name>
<organism evidence="1 2">
    <name type="scientific">Diploptera punctata</name>
    <name type="common">Pacific beetle cockroach</name>
    <dbReference type="NCBI Taxonomy" id="6984"/>
    <lineage>
        <taxon>Eukaryota</taxon>
        <taxon>Metazoa</taxon>
        <taxon>Ecdysozoa</taxon>
        <taxon>Arthropoda</taxon>
        <taxon>Hexapoda</taxon>
        <taxon>Insecta</taxon>
        <taxon>Pterygota</taxon>
        <taxon>Neoptera</taxon>
        <taxon>Polyneoptera</taxon>
        <taxon>Dictyoptera</taxon>
        <taxon>Blattodea</taxon>
        <taxon>Blaberoidea</taxon>
        <taxon>Blaberidae</taxon>
        <taxon>Diplopterinae</taxon>
        <taxon>Diploptera</taxon>
    </lineage>
</organism>
<protein>
    <submittedName>
        <fullName evidence="1">Uncharacterized protein</fullName>
    </submittedName>
</protein>
<feature type="non-terminal residue" evidence="1">
    <location>
        <position position="56"/>
    </location>
</feature>
<proteinExistence type="predicted"/>
<keyword evidence="2" id="KW-1185">Reference proteome</keyword>
<gene>
    <name evidence="1" type="ORF">L9F63_004879</name>
</gene>
<evidence type="ECO:0000313" key="2">
    <source>
        <dbReference type="Proteomes" id="UP001233999"/>
    </source>
</evidence>
<reference evidence="1" key="2">
    <citation type="submission" date="2023-05" db="EMBL/GenBank/DDBJ databases">
        <authorList>
            <person name="Fouks B."/>
        </authorList>
    </citation>
    <scope>NUCLEOTIDE SEQUENCE</scope>
    <source>
        <strain evidence="1">Stay&amp;Tobe</strain>
        <tissue evidence="1">Testes</tissue>
    </source>
</reference>
<reference evidence="1" key="1">
    <citation type="journal article" date="2023" name="IScience">
        <title>Live-bearing cockroach genome reveals convergent evolutionary mechanisms linked to viviparity in insects and beyond.</title>
        <authorList>
            <person name="Fouks B."/>
            <person name="Harrison M.C."/>
            <person name="Mikhailova A.A."/>
            <person name="Marchal E."/>
            <person name="English S."/>
            <person name="Carruthers M."/>
            <person name="Jennings E.C."/>
            <person name="Chiamaka E.L."/>
            <person name="Frigard R.A."/>
            <person name="Pippel M."/>
            <person name="Attardo G.M."/>
            <person name="Benoit J.B."/>
            <person name="Bornberg-Bauer E."/>
            <person name="Tobe S.S."/>
        </authorList>
    </citation>
    <scope>NUCLEOTIDE SEQUENCE</scope>
    <source>
        <strain evidence="1">Stay&amp;Tobe</strain>
    </source>
</reference>
<accession>A0AAD8E6Z5</accession>